<reference evidence="2" key="1">
    <citation type="submission" date="2014-05" db="EMBL/GenBank/DDBJ databases">
        <title>The transcriptome of the halophilic microalga Tetraselmis sp. GSL018 isolated from the Great Salt Lake, Utah.</title>
        <authorList>
            <person name="Jinkerson R.E."/>
            <person name="D'Adamo S."/>
            <person name="Posewitz M.C."/>
        </authorList>
    </citation>
    <scope>NUCLEOTIDE SEQUENCE</scope>
    <source>
        <strain evidence="2">GSL018</strain>
    </source>
</reference>
<organism evidence="2">
    <name type="scientific">Tetraselmis sp. GSL018</name>
    <dbReference type="NCBI Taxonomy" id="582737"/>
    <lineage>
        <taxon>Eukaryota</taxon>
        <taxon>Viridiplantae</taxon>
        <taxon>Chlorophyta</taxon>
        <taxon>core chlorophytes</taxon>
        <taxon>Chlorodendrophyceae</taxon>
        <taxon>Chlorodendrales</taxon>
        <taxon>Chlorodendraceae</taxon>
        <taxon>Tetraselmis</taxon>
    </lineage>
</organism>
<evidence type="ECO:0000313" key="2">
    <source>
        <dbReference type="EMBL" id="JAC76205.1"/>
    </source>
</evidence>
<dbReference type="EMBL" id="GBEZ01009376">
    <property type="protein sequence ID" value="JAC76205.1"/>
    <property type="molecule type" value="Transcribed_RNA"/>
</dbReference>
<evidence type="ECO:0000256" key="1">
    <source>
        <dbReference type="SAM" id="MobiDB-lite"/>
    </source>
</evidence>
<name>A0A061RZX8_9CHLO</name>
<gene>
    <name evidence="2" type="ORF">TSPGSL018_20842</name>
</gene>
<proteinExistence type="predicted"/>
<dbReference type="AlphaFoldDB" id="A0A061RZX8"/>
<protein>
    <submittedName>
        <fullName evidence="2">Uncharacterized protein</fullName>
    </submittedName>
</protein>
<accession>A0A061RZX8</accession>
<sequence>MHKVLDRAVVRTKISDIDEHLRRLTKNRARWASTPLRDRAKILKELRLRLLSVAEDWAIRTSVVKGLEHDPRFAPAELMTMCATLGSFLHRLEGVLLHAGRRGRCPEKGLTWIHTDQLAAKVFPSTWADQLNIYSLYGFEMETWIQPGKPPSQVRARPRNPKAGGGQAHPCGGVSRTRGDGGRACLSTGLTCLVLFREVRPSHPPLLPSPSPRLILLLLQPPAPPFPLLKSL</sequence>
<feature type="region of interest" description="Disordered" evidence="1">
    <location>
        <begin position="148"/>
        <end position="174"/>
    </location>
</feature>